<dbReference type="OrthoDB" id="1845982at2759"/>
<keyword evidence="1" id="KW-0812">Transmembrane</keyword>
<comment type="caution">
    <text evidence="3">The sequence shown here is derived from an EMBL/GenBank/DDBJ whole genome shotgun (WGS) entry which is preliminary data.</text>
</comment>
<sequence length="406" mass="47526">MESNQELSSDVIFEIMSRASLQTLGNCRLLSKECNSMTYESAFMNLHNQRTRTISGYFVQSMSNNKYSSTFVSINNAGSDLMKLEDLFRGPVKIEASTSQGVLLCVDKETNHRIPKYYICKPSAKQWRAIPNPKTRYLTVGNAMLVLRLNPLRFKIVRFSNAKYVVSVDRECCRLRCEIFDSEIWVWKQLEDIRLPYNEMLIASTPGVPVHGMIHWITSENNIFSYDVNEETWTVFAMPEQTNPRSNKQLVEYQGRLALICMVKEDFMDLWVVEDYENKVWKKRQSIETKVLRSELRSFHPASFYNADIALMKGIFKLMFYKFKTGSFDAVKLENHMYPEGVFPIRSDLEPCDLMSGLERERRPDRRKKFKRRNPLTSLQGLKFNFSPTLMFSIFLLLLLVFMEYD</sequence>
<dbReference type="InterPro" id="IPR013187">
    <property type="entry name" value="F-box-assoc_dom_typ3"/>
</dbReference>
<dbReference type="InterPro" id="IPR017451">
    <property type="entry name" value="F-box-assoc_interact_dom"/>
</dbReference>
<dbReference type="Pfam" id="PF08268">
    <property type="entry name" value="FBA_3"/>
    <property type="match status" value="1"/>
</dbReference>
<keyword evidence="1" id="KW-0472">Membrane</keyword>
<feature type="transmembrane region" description="Helical" evidence="1">
    <location>
        <begin position="384"/>
        <end position="403"/>
    </location>
</feature>
<evidence type="ECO:0000256" key="1">
    <source>
        <dbReference type="SAM" id="Phobius"/>
    </source>
</evidence>
<evidence type="ECO:0000259" key="2">
    <source>
        <dbReference type="Pfam" id="PF08268"/>
    </source>
</evidence>
<gene>
    <name evidence="3" type="ORF">HS088_TW13G00610</name>
</gene>
<dbReference type="EMBL" id="JAAARO010000013">
    <property type="protein sequence ID" value="KAF5737721.1"/>
    <property type="molecule type" value="Genomic_DNA"/>
</dbReference>
<dbReference type="InterPro" id="IPR055290">
    <property type="entry name" value="At3g26010-like"/>
</dbReference>
<dbReference type="NCBIfam" id="TIGR01640">
    <property type="entry name" value="F_box_assoc_1"/>
    <property type="match status" value="1"/>
</dbReference>
<dbReference type="Proteomes" id="UP000593562">
    <property type="component" value="Unassembled WGS sequence"/>
</dbReference>
<dbReference type="AlphaFoldDB" id="A0A7J7CUH5"/>
<keyword evidence="1" id="KW-1133">Transmembrane helix</keyword>
<reference evidence="3 4" key="1">
    <citation type="journal article" date="2020" name="Nat. Commun.">
        <title>Genome of Tripterygium wilfordii and identification of cytochrome P450 involved in triptolide biosynthesis.</title>
        <authorList>
            <person name="Tu L."/>
            <person name="Su P."/>
            <person name="Zhang Z."/>
            <person name="Gao L."/>
            <person name="Wang J."/>
            <person name="Hu T."/>
            <person name="Zhou J."/>
            <person name="Zhang Y."/>
            <person name="Zhao Y."/>
            <person name="Liu Y."/>
            <person name="Song Y."/>
            <person name="Tong Y."/>
            <person name="Lu Y."/>
            <person name="Yang J."/>
            <person name="Xu C."/>
            <person name="Jia M."/>
            <person name="Peters R.J."/>
            <person name="Huang L."/>
            <person name="Gao W."/>
        </authorList>
    </citation>
    <scope>NUCLEOTIDE SEQUENCE [LARGE SCALE GENOMIC DNA]</scope>
    <source>
        <strain evidence="4">cv. XIE 37</strain>
        <tissue evidence="3">Leaf</tissue>
    </source>
</reference>
<protein>
    <recommendedName>
        <fullName evidence="2">F-box associated beta-propeller type 3 domain-containing protein</fullName>
    </recommendedName>
</protein>
<dbReference type="SUPFAM" id="SSF117281">
    <property type="entry name" value="Kelch motif"/>
    <property type="match status" value="1"/>
</dbReference>
<dbReference type="InterPro" id="IPR036047">
    <property type="entry name" value="F-box-like_dom_sf"/>
</dbReference>
<proteinExistence type="predicted"/>
<feature type="domain" description="F-box associated beta-propeller type 3" evidence="2">
    <location>
        <begin position="95"/>
        <end position="290"/>
    </location>
</feature>
<name>A0A7J7CUH5_TRIWF</name>
<evidence type="ECO:0000313" key="4">
    <source>
        <dbReference type="Proteomes" id="UP000593562"/>
    </source>
</evidence>
<keyword evidence="4" id="KW-1185">Reference proteome</keyword>
<dbReference type="SUPFAM" id="SSF81383">
    <property type="entry name" value="F-box domain"/>
    <property type="match status" value="1"/>
</dbReference>
<dbReference type="PANTHER" id="PTHR35546">
    <property type="entry name" value="F-BOX PROTEIN INTERACTION DOMAIN PROTEIN-RELATED"/>
    <property type="match status" value="1"/>
</dbReference>
<evidence type="ECO:0000313" key="3">
    <source>
        <dbReference type="EMBL" id="KAF5737721.1"/>
    </source>
</evidence>
<organism evidence="3 4">
    <name type="scientific">Tripterygium wilfordii</name>
    <name type="common">Thunder God vine</name>
    <dbReference type="NCBI Taxonomy" id="458696"/>
    <lineage>
        <taxon>Eukaryota</taxon>
        <taxon>Viridiplantae</taxon>
        <taxon>Streptophyta</taxon>
        <taxon>Embryophyta</taxon>
        <taxon>Tracheophyta</taxon>
        <taxon>Spermatophyta</taxon>
        <taxon>Magnoliopsida</taxon>
        <taxon>eudicotyledons</taxon>
        <taxon>Gunneridae</taxon>
        <taxon>Pentapetalae</taxon>
        <taxon>rosids</taxon>
        <taxon>fabids</taxon>
        <taxon>Celastrales</taxon>
        <taxon>Celastraceae</taxon>
        <taxon>Tripterygium</taxon>
    </lineage>
</organism>
<accession>A0A7J7CUH5</accession>
<dbReference type="InterPro" id="IPR015915">
    <property type="entry name" value="Kelch-typ_b-propeller"/>
</dbReference>
<dbReference type="PANTHER" id="PTHR35546:SF16">
    <property type="entry name" value="F-BOX ASSOCIATED UBIQUITINATION EFFECTOR FAMILY PROTEIN-RELATED"/>
    <property type="match status" value="1"/>
</dbReference>
<dbReference type="InParanoid" id="A0A7J7CUH5"/>